<evidence type="ECO:0000259" key="1">
    <source>
        <dbReference type="Pfam" id="PF01541"/>
    </source>
</evidence>
<evidence type="ECO:0000313" key="3">
    <source>
        <dbReference type="Proteomes" id="UP001597526"/>
    </source>
</evidence>
<accession>A0ABW5MVD3</accession>
<dbReference type="Pfam" id="PF01541">
    <property type="entry name" value="GIY-YIG"/>
    <property type="match status" value="1"/>
</dbReference>
<gene>
    <name evidence="2" type="ORF">ACFSQJ_10270</name>
</gene>
<reference evidence="3" key="1">
    <citation type="journal article" date="2019" name="Int. J. Syst. Evol. Microbiol.">
        <title>The Global Catalogue of Microorganisms (GCM) 10K type strain sequencing project: providing services to taxonomists for standard genome sequencing and annotation.</title>
        <authorList>
            <consortium name="The Broad Institute Genomics Platform"/>
            <consortium name="The Broad Institute Genome Sequencing Center for Infectious Disease"/>
            <person name="Wu L."/>
            <person name="Ma J."/>
        </authorList>
    </citation>
    <scope>NUCLEOTIDE SEQUENCE [LARGE SCALE GENOMIC DNA]</scope>
    <source>
        <strain evidence="3">KCTC 52368</strain>
    </source>
</reference>
<dbReference type="RefSeq" id="WP_339142031.1">
    <property type="nucleotide sequence ID" value="NZ_JBHULB010000013.1"/>
</dbReference>
<dbReference type="InterPro" id="IPR035901">
    <property type="entry name" value="GIY-YIG_endonuc_sf"/>
</dbReference>
<feature type="domain" description="GIY-YIG" evidence="1">
    <location>
        <begin position="4"/>
        <end position="65"/>
    </location>
</feature>
<keyword evidence="3" id="KW-1185">Reference proteome</keyword>
<dbReference type="CDD" id="cd00719">
    <property type="entry name" value="GIY-YIG_SF"/>
    <property type="match status" value="1"/>
</dbReference>
<dbReference type="Proteomes" id="UP001597526">
    <property type="component" value="Unassembled WGS sequence"/>
</dbReference>
<sequence length="168" mass="20135">METTIYLFLNSKNEIIYVGKTENFVQQRIACHHKGKMVFYETSQIIFSKWSYNAEDLFIKLFKPKHNRDVKFTNKKFDKSFIEDLTLSEWFKFPDKSNKIFRIDGINFEYYILFRLMSKIHKCDMNFTYETLVNIALSNLFIEENEAGWEGQKSILVKHLNQQSSKLI</sequence>
<dbReference type="SUPFAM" id="SSF82771">
    <property type="entry name" value="GIY-YIG endonuclease"/>
    <property type="match status" value="1"/>
</dbReference>
<name>A0ABW5MVD3_9FLAO</name>
<organism evidence="2 3">
    <name type="scientific">Croceitalea marina</name>
    <dbReference type="NCBI Taxonomy" id="1775166"/>
    <lineage>
        <taxon>Bacteria</taxon>
        <taxon>Pseudomonadati</taxon>
        <taxon>Bacteroidota</taxon>
        <taxon>Flavobacteriia</taxon>
        <taxon>Flavobacteriales</taxon>
        <taxon>Flavobacteriaceae</taxon>
        <taxon>Croceitalea</taxon>
    </lineage>
</organism>
<dbReference type="EMBL" id="JBHULB010000013">
    <property type="protein sequence ID" value="MFD2587317.1"/>
    <property type="molecule type" value="Genomic_DNA"/>
</dbReference>
<evidence type="ECO:0000313" key="2">
    <source>
        <dbReference type="EMBL" id="MFD2587317.1"/>
    </source>
</evidence>
<proteinExistence type="predicted"/>
<protein>
    <submittedName>
        <fullName evidence="2">GIY-YIG nuclease family protein</fullName>
    </submittedName>
</protein>
<dbReference type="InterPro" id="IPR000305">
    <property type="entry name" value="GIY-YIG_endonuc"/>
</dbReference>
<comment type="caution">
    <text evidence="2">The sequence shown here is derived from an EMBL/GenBank/DDBJ whole genome shotgun (WGS) entry which is preliminary data.</text>
</comment>